<reference evidence="1 2" key="2">
    <citation type="submission" date="2015-01" db="EMBL/GenBank/DDBJ databases">
        <authorList>
            <consortium name="NBRP consortium"/>
            <person name="Sawabe T."/>
            <person name="Meirelles P."/>
            <person name="Feng G."/>
            <person name="Sayaka M."/>
            <person name="Hattori M."/>
            <person name="Ohkuma M."/>
        </authorList>
    </citation>
    <scope>NUCLEOTIDE SEQUENCE [LARGE SCALE GENOMIC DNA]</scope>
    <source>
        <strain evidence="1 2">JCM19232</strain>
    </source>
</reference>
<organism evidence="1 2">
    <name type="scientific">Vibrio ishigakensis</name>
    <dbReference type="NCBI Taxonomy" id="1481914"/>
    <lineage>
        <taxon>Bacteria</taxon>
        <taxon>Pseudomonadati</taxon>
        <taxon>Pseudomonadota</taxon>
        <taxon>Gammaproteobacteria</taxon>
        <taxon>Vibrionales</taxon>
        <taxon>Vibrionaceae</taxon>
        <taxon>Vibrio</taxon>
    </lineage>
</organism>
<gene>
    <name evidence="1" type="ORF">JCM19232_1932</name>
</gene>
<accession>A0A0B8P7C2</accession>
<evidence type="ECO:0000313" key="1">
    <source>
        <dbReference type="EMBL" id="GAM62775.1"/>
    </source>
</evidence>
<dbReference type="EMBL" id="BBSA01000006">
    <property type="protein sequence ID" value="GAM62775.1"/>
    <property type="molecule type" value="Genomic_DNA"/>
</dbReference>
<protein>
    <submittedName>
        <fullName evidence="1">Uncharacterized protein</fullName>
    </submittedName>
</protein>
<dbReference type="Pfam" id="PF10973">
    <property type="entry name" value="DUF2799"/>
    <property type="match status" value="1"/>
</dbReference>
<dbReference type="InterPro" id="IPR021242">
    <property type="entry name" value="DUF2799"/>
</dbReference>
<comment type="caution">
    <text evidence="1">The sequence shown here is derived from an EMBL/GenBank/DDBJ whole genome shotgun (WGS) entry which is preliminary data.</text>
</comment>
<dbReference type="Proteomes" id="UP000031670">
    <property type="component" value="Unassembled WGS sequence"/>
</dbReference>
<proteinExistence type="predicted"/>
<reference evidence="1 2" key="1">
    <citation type="submission" date="2015-01" db="EMBL/GenBank/DDBJ databases">
        <title>Vibrio sp. C5 JCM 19232 whole genome shotgun sequence.</title>
        <authorList>
            <person name="Sawabe T."/>
            <person name="Meirelles P."/>
            <person name="Feng G."/>
            <person name="Sayaka M."/>
            <person name="Hattori M."/>
            <person name="Ohkuma M."/>
        </authorList>
    </citation>
    <scope>NUCLEOTIDE SEQUENCE [LARGE SCALE GENOMIC DNA]</scope>
    <source>
        <strain evidence="1 2">JCM19232</strain>
    </source>
</reference>
<evidence type="ECO:0000313" key="2">
    <source>
        <dbReference type="Proteomes" id="UP000031670"/>
    </source>
</evidence>
<dbReference type="AlphaFoldDB" id="A0A0B8P7C2"/>
<sequence length="56" mass="6613">MGAYEQGYTRGVAEYCNPNFAYQMGLSGQYYEGACEGREDAQKFRMEWQRGWNERE</sequence>
<name>A0A0B8P7C2_9VIBR</name>